<dbReference type="EMBL" id="JAAIWM010000007">
    <property type="protein sequence ID" value="NEY73502.1"/>
    <property type="molecule type" value="Genomic_DNA"/>
</dbReference>
<dbReference type="Pfam" id="PF13315">
    <property type="entry name" value="DUF4085"/>
    <property type="match status" value="1"/>
</dbReference>
<evidence type="ECO:0000313" key="1">
    <source>
        <dbReference type="EMBL" id="NEY73502.1"/>
    </source>
</evidence>
<comment type="caution">
    <text evidence="1">The sequence shown here is derived from an EMBL/GenBank/DDBJ whole genome shotgun (WGS) entry which is preliminary data.</text>
</comment>
<name>A0A6M0QB13_9BACI</name>
<protein>
    <submittedName>
        <fullName evidence="1">DUF4085 family protein</fullName>
    </submittedName>
</protein>
<gene>
    <name evidence="1" type="ORF">G4D63_17340</name>
</gene>
<dbReference type="AlphaFoldDB" id="A0A6M0QB13"/>
<dbReference type="RefSeq" id="WP_163181103.1">
    <property type="nucleotide sequence ID" value="NZ_JAAIWM010000007.1"/>
</dbReference>
<dbReference type="Proteomes" id="UP000481043">
    <property type="component" value="Unassembled WGS sequence"/>
</dbReference>
<organism evidence="1 2">
    <name type="scientific">Bacillus mesophilus</name>
    <dbReference type="NCBI Taxonomy" id="1808955"/>
    <lineage>
        <taxon>Bacteria</taxon>
        <taxon>Bacillati</taxon>
        <taxon>Bacillota</taxon>
        <taxon>Bacilli</taxon>
        <taxon>Bacillales</taxon>
        <taxon>Bacillaceae</taxon>
        <taxon>Bacillus</taxon>
    </lineage>
</organism>
<sequence>MWNISKEAKERFLKHNLLPIHESDREWEISLREAREEGEDLITSLQEELAEVKEELLQVLPSRFVPYLEDGSLNQPTLPKSVLEDYLNWIQQASHDFEQVLDAAYERTQHALPYLPTSVQEVFAESLHDSTIERIVWEGDTLHLYVNTDGGFSSKALIHFTFKGVQSEETDGPIEVGQWFIYDELQKTEDGFAFRVLFESPESQWTISMKELDAEYFYRPKEYTILRNEEKLEDTSLVEYTSSLNPEHRYWLITPHIECTISSFSENLAIENGLIEFSNNELVVIVGNERFTYDLDEYNPIQFIYTYIYEDPYAQFNEPIPTEEIEEAALGEELELQVRAWNTMYGNPKELANIINTVLMKVNVTEENEMMISVYVNHFYKEGILLKEVIEKHRACID</sequence>
<reference evidence="1 2" key="1">
    <citation type="submission" date="2020-02" db="EMBL/GenBank/DDBJ databases">
        <title>Bacillus aquiflavi sp. nov., isolated from yellow water of strong flavor Chinese baijiu in Yibin region of China.</title>
        <authorList>
            <person name="Xie J."/>
        </authorList>
    </citation>
    <scope>NUCLEOTIDE SEQUENCE [LARGE SCALE GENOMIC DNA]</scope>
    <source>
        <strain evidence="1 2">SA4</strain>
    </source>
</reference>
<proteinExistence type="predicted"/>
<evidence type="ECO:0000313" key="2">
    <source>
        <dbReference type="Proteomes" id="UP000481043"/>
    </source>
</evidence>
<keyword evidence="2" id="KW-1185">Reference proteome</keyword>
<accession>A0A6M0QB13</accession>
<dbReference type="InterPro" id="IPR025144">
    <property type="entry name" value="DUF4085"/>
</dbReference>